<feature type="region of interest" description="Disordered" evidence="1">
    <location>
        <begin position="232"/>
        <end position="268"/>
    </location>
</feature>
<reference evidence="2 3" key="1">
    <citation type="submission" date="2015-10" db="EMBL/GenBank/DDBJ databases">
        <title>Draft genome sequence of Streptomyces yokosukanensis DSM 40224, type strain for the species Streptomyces yokosukanensis.</title>
        <authorList>
            <person name="Ruckert C."/>
            <person name="Winkler A."/>
            <person name="Kalinowski J."/>
            <person name="Kampfer P."/>
            <person name="Glaeser S."/>
        </authorList>
    </citation>
    <scope>NUCLEOTIDE SEQUENCE [LARGE SCALE GENOMIC DNA]</scope>
    <source>
        <strain evidence="2 3">DSM 40224</strain>
    </source>
</reference>
<evidence type="ECO:0000313" key="2">
    <source>
        <dbReference type="EMBL" id="KUM99596.1"/>
    </source>
</evidence>
<feature type="region of interest" description="Disordered" evidence="1">
    <location>
        <begin position="293"/>
        <end position="377"/>
    </location>
</feature>
<sequence>MLLDYAALLATGASVRLLALEALQRAVLDIRTAAGTDQPPLHHPLLLAERTARVWAGTTRRSELSAAFVSWLDRTPHPLPGPPSTEPSCAHPGTISWAYHRLPRRTQAVLWHTVVQRDDSLSAGRSLDVHPDRVSQLRRSALEELRHICMDHHAERSDNGHCRLFGSLLEAATRLRGAYPSADLDQHLADCRACSLAHSELTGINERPGALLADALLPWGGAAFAAARGRRPAHARSESMPHTVGHAGPRTATAPALPRLWQGSRRHPTTSVAAAVGILAAAATALHLSLHSHDTGATRPVPADSVRTTPHPSDAPHPSRGAPRGRSAGHRDGQVGAGGAATTVPGRIPSAPEAHVFSVPPTCGRQVRRNSPLPPKT</sequence>
<dbReference type="AlphaFoldDB" id="A0A101NUH0"/>
<dbReference type="Proteomes" id="UP000053127">
    <property type="component" value="Unassembled WGS sequence"/>
</dbReference>
<gene>
    <name evidence="2" type="ORF">AQI95_38400</name>
</gene>
<dbReference type="RefSeq" id="WP_067135147.1">
    <property type="nucleotide sequence ID" value="NZ_KQ948228.1"/>
</dbReference>
<name>A0A101NUH0_9ACTN</name>
<comment type="caution">
    <text evidence="2">The sequence shown here is derived from an EMBL/GenBank/DDBJ whole genome shotgun (WGS) entry which is preliminary data.</text>
</comment>
<keyword evidence="3" id="KW-1185">Reference proteome</keyword>
<evidence type="ECO:0000256" key="1">
    <source>
        <dbReference type="SAM" id="MobiDB-lite"/>
    </source>
</evidence>
<accession>A0A101NUH0</accession>
<dbReference type="OrthoDB" id="7933390at2"/>
<protein>
    <recommendedName>
        <fullName evidence="4">Hydrolase</fullName>
    </recommendedName>
</protein>
<evidence type="ECO:0008006" key="4">
    <source>
        <dbReference type="Google" id="ProtNLM"/>
    </source>
</evidence>
<organism evidence="2 3">
    <name type="scientific">Streptomyces yokosukanensis</name>
    <dbReference type="NCBI Taxonomy" id="67386"/>
    <lineage>
        <taxon>Bacteria</taxon>
        <taxon>Bacillati</taxon>
        <taxon>Actinomycetota</taxon>
        <taxon>Actinomycetes</taxon>
        <taxon>Kitasatosporales</taxon>
        <taxon>Streptomycetaceae</taxon>
        <taxon>Streptomyces</taxon>
    </lineage>
</organism>
<dbReference type="STRING" id="67386.AQI95_38400"/>
<dbReference type="EMBL" id="LMWN01000062">
    <property type="protein sequence ID" value="KUM99596.1"/>
    <property type="molecule type" value="Genomic_DNA"/>
</dbReference>
<proteinExistence type="predicted"/>
<evidence type="ECO:0000313" key="3">
    <source>
        <dbReference type="Proteomes" id="UP000053127"/>
    </source>
</evidence>